<name>A0AAV3SL90_HALDO</name>
<dbReference type="EMBL" id="BAAADN010000092">
    <property type="protein sequence ID" value="GAA0478090.1"/>
    <property type="molecule type" value="Genomic_DNA"/>
</dbReference>
<dbReference type="AlphaFoldDB" id="A0AAV3SL90"/>
<reference evidence="1" key="1">
    <citation type="journal article" date="2014" name="Int. J. Syst. Evol. Microbiol.">
        <title>Complete genome sequence of Corynebacterium casei LMG S-19264T (=DSM 44701T), isolated from a smear-ripened cheese.</title>
        <authorList>
            <consortium name="US DOE Joint Genome Institute (JGI-PGF)"/>
            <person name="Walter F."/>
            <person name="Albersmeier A."/>
            <person name="Kalinowski J."/>
            <person name="Ruckert C."/>
        </authorList>
    </citation>
    <scope>NUCLEOTIDE SEQUENCE</scope>
    <source>
        <strain evidence="1">JCM 12289</strain>
    </source>
</reference>
<evidence type="ECO:0000313" key="3">
    <source>
        <dbReference type="Proteomes" id="UP000830542"/>
    </source>
</evidence>
<gene>
    <name evidence="1" type="ORF">GCM10008985_37960</name>
    <name evidence="2" type="ORF">MUK72_20105</name>
</gene>
<protein>
    <submittedName>
        <fullName evidence="1">Uncharacterized protein</fullName>
    </submittedName>
</protein>
<dbReference type="Proteomes" id="UP001500962">
    <property type="component" value="Unassembled WGS sequence"/>
</dbReference>
<evidence type="ECO:0000313" key="4">
    <source>
        <dbReference type="Proteomes" id="UP001500962"/>
    </source>
</evidence>
<dbReference type="EMBL" id="CP095010">
    <property type="protein sequence ID" value="UOO97582.1"/>
    <property type="molecule type" value="Genomic_DNA"/>
</dbReference>
<geneLocation type="plasmid" evidence="2 3">
    <name>unnamed5</name>
</geneLocation>
<evidence type="ECO:0000313" key="2">
    <source>
        <dbReference type="EMBL" id="UOO97582.1"/>
    </source>
</evidence>
<dbReference type="KEGG" id="hdo:MUK72_20105"/>
<dbReference type="Proteomes" id="UP000830542">
    <property type="component" value="Plasmid unnamed5"/>
</dbReference>
<evidence type="ECO:0000313" key="1">
    <source>
        <dbReference type="EMBL" id="GAA0478090.1"/>
    </source>
</evidence>
<reference evidence="1" key="3">
    <citation type="submission" date="2023-12" db="EMBL/GenBank/DDBJ databases">
        <authorList>
            <person name="Sun Q."/>
            <person name="Inoue M."/>
        </authorList>
    </citation>
    <scope>NUCLEOTIDE SEQUENCE</scope>
    <source>
        <strain evidence="1">JCM 12289</strain>
    </source>
</reference>
<dbReference type="RefSeq" id="WP_244707265.1">
    <property type="nucleotide sequence ID" value="NZ_BAAADN010000092.1"/>
</dbReference>
<proteinExistence type="predicted"/>
<organism evidence="1 4">
    <name type="scientific">Halococcus dombrowskii</name>
    <dbReference type="NCBI Taxonomy" id="179637"/>
    <lineage>
        <taxon>Archaea</taxon>
        <taxon>Methanobacteriati</taxon>
        <taxon>Methanobacteriota</taxon>
        <taxon>Stenosarchaea group</taxon>
        <taxon>Halobacteria</taxon>
        <taxon>Halobacteriales</taxon>
        <taxon>Halococcaceae</taxon>
        <taxon>Halococcus</taxon>
    </lineage>
</organism>
<sequence length="82" mass="9365">MSSETTDKHIRVPARVHDRVKALKRDDETMGEAVDRLIGGYTLLDFTTETESIDDEAERAELKEAYDEYTGELEQTMIPDDT</sequence>
<dbReference type="GeneID" id="71764203"/>
<keyword evidence="3" id="KW-1185">Reference proteome</keyword>
<accession>A0AAV3SL90</accession>
<reference evidence="2" key="2">
    <citation type="submission" date="2022-04" db="EMBL/GenBank/DDBJ databases">
        <title>Sequencing and genomic assembly of Halococcus dombrowskii.</title>
        <authorList>
            <person name="Lim S.W."/>
            <person name="MacLea K.S."/>
        </authorList>
    </citation>
    <scope>NUCLEOTIDE SEQUENCE</scope>
    <source>
        <strain evidence="2">H4</strain>
        <plasmid evidence="2">unnamed5</plasmid>
    </source>
</reference>
<keyword evidence="2" id="KW-0614">Plasmid</keyword>